<evidence type="ECO:0000256" key="1">
    <source>
        <dbReference type="SAM" id="MobiDB-lite"/>
    </source>
</evidence>
<feature type="region of interest" description="Disordered" evidence="1">
    <location>
        <begin position="335"/>
        <end position="375"/>
    </location>
</feature>
<dbReference type="Gene3D" id="3.40.50.10540">
    <property type="entry name" value="Crotonobetainyl-coa:carnitine coa-transferase, domain 1"/>
    <property type="match status" value="1"/>
</dbReference>
<dbReference type="GO" id="GO:0003824">
    <property type="term" value="F:catalytic activity"/>
    <property type="evidence" value="ECO:0007669"/>
    <property type="project" value="InterPro"/>
</dbReference>
<protein>
    <submittedName>
        <fullName evidence="2">L-carnitine dehydratase/bile acid-inducible protein F</fullName>
    </submittedName>
</protein>
<dbReference type="InterPro" id="IPR044855">
    <property type="entry name" value="CoA-Trfase_III_dom3_sf"/>
</dbReference>
<feature type="compositionally biased region" description="Basic and acidic residues" evidence="1">
    <location>
        <begin position="356"/>
        <end position="375"/>
    </location>
</feature>
<dbReference type="EMBL" id="FCOF02000008">
    <property type="protein sequence ID" value="SAK57766.1"/>
    <property type="molecule type" value="Genomic_DNA"/>
</dbReference>
<organism evidence="2 3">
    <name type="scientific">Caballeronia catudaia</name>
    <dbReference type="NCBI Taxonomy" id="1777136"/>
    <lineage>
        <taxon>Bacteria</taxon>
        <taxon>Pseudomonadati</taxon>
        <taxon>Pseudomonadota</taxon>
        <taxon>Betaproteobacteria</taxon>
        <taxon>Burkholderiales</taxon>
        <taxon>Burkholderiaceae</taxon>
        <taxon>Caballeronia</taxon>
    </lineage>
</organism>
<dbReference type="Gene3D" id="3.30.1540.10">
    <property type="entry name" value="formyl-coa transferase, domain 3"/>
    <property type="match status" value="1"/>
</dbReference>
<dbReference type="SUPFAM" id="SSF89796">
    <property type="entry name" value="CoA-transferase family III (CaiB/BaiF)"/>
    <property type="match status" value="1"/>
</dbReference>
<accession>A0A158AJG9</accession>
<keyword evidence="3" id="KW-1185">Reference proteome</keyword>
<dbReference type="InterPro" id="IPR023606">
    <property type="entry name" value="CoA-Trfase_III_dom_1_sf"/>
</dbReference>
<name>A0A158AJG9_9BURK</name>
<dbReference type="PANTHER" id="PTHR48228">
    <property type="entry name" value="SUCCINYL-COA--D-CITRAMALATE COA-TRANSFERASE"/>
    <property type="match status" value="1"/>
</dbReference>
<dbReference type="OrthoDB" id="5294844at2"/>
<dbReference type="Proteomes" id="UP000054870">
    <property type="component" value="Unassembled WGS sequence"/>
</dbReference>
<dbReference type="RefSeq" id="WP_061124179.1">
    <property type="nucleotide sequence ID" value="NZ_FCOF02000008.1"/>
</dbReference>
<dbReference type="Pfam" id="PF02515">
    <property type="entry name" value="CoA_transf_3"/>
    <property type="match status" value="1"/>
</dbReference>
<dbReference type="InterPro" id="IPR003673">
    <property type="entry name" value="CoA-Trfase_fam_III"/>
</dbReference>
<dbReference type="PANTHER" id="PTHR48228:SF5">
    <property type="entry name" value="ALPHA-METHYLACYL-COA RACEMASE"/>
    <property type="match status" value="1"/>
</dbReference>
<proteinExistence type="predicted"/>
<sequence>MGVLSGVRVLEFEAIGPAPFGCMLLADMGADVLRVDRPVAAGDLGPKISGKHKNVTGRGRRSITLDLKEPASADTVLELMSKADIVVEGFRPGTMERLGIGPDAALARNPKLVYGRMTGWGQTGPLAHRAGHDLNYIALSGVLSAIGRAGEAPVPPLNLVGDYGGGGMLLALGVVAALVNVQRGGAGQVVDAAMIEGAAQLGTTIFGLVASGNWREARESNLLDGGTPWYDSYRTRDGHYMAVGAVESRFYAELLEKLGLADADLPAQHDRKGWPVLRQRFAAAFAERTRDEWCRAFDGSDACVAPVLGFAEAPEHPQNRARGSFVEFDGVVQPAPAPRFSGTPSEISRPAPQRGEGGRDALREWGFDDERIAGL</sequence>
<dbReference type="AlphaFoldDB" id="A0A158AJG9"/>
<evidence type="ECO:0000313" key="2">
    <source>
        <dbReference type="EMBL" id="SAK57766.1"/>
    </source>
</evidence>
<dbReference type="InterPro" id="IPR050509">
    <property type="entry name" value="CoA-transferase_III"/>
</dbReference>
<evidence type="ECO:0000313" key="3">
    <source>
        <dbReference type="Proteomes" id="UP000054870"/>
    </source>
</evidence>
<comment type="caution">
    <text evidence="2">The sequence shown here is derived from an EMBL/GenBank/DDBJ whole genome shotgun (WGS) entry which is preliminary data.</text>
</comment>
<reference evidence="2" key="1">
    <citation type="submission" date="2016-01" db="EMBL/GenBank/DDBJ databases">
        <authorList>
            <person name="Peeters C."/>
        </authorList>
    </citation>
    <scope>NUCLEOTIDE SEQUENCE [LARGE SCALE GENOMIC DNA]</scope>
    <source>
        <strain evidence="2">LMG 29318</strain>
    </source>
</reference>
<gene>
    <name evidence="2" type="ORF">AWB75_02264</name>
</gene>